<evidence type="ECO:0000313" key="1">
    <source>
        <dbReference type="EMBL" id="SFD19696.1"/>
    </source>
</evidence>
<evidence type="ECO:0000313" key="2">
    <source>
        <dbReference type="Proteomes" id="UP000199439"/>
    </source>
</evidence>
<dbReference type="SUPFAM" id="SSF54637">
    <property type="entry name" value="Thioesterase/thiol ester dehydrase-isomerase"/>
    <property type="match status" value="1"/>
</dbReference>
<dbReference type="InterPro" id="IPR027961">
    <property type="entry name" value="DUF4442"/>
</dbReference>
<organism evidence="1 2">
    <name type="scientific">Algibacter pectinivorans</name>
    <dbReference type="NCBI Taxonomy" id="870482"/>
    <lineage>
        <taxon>Bacteria</taxon>
        <taxon>Pseudomonadati</taxon>
        <taxon>Bacteroidota</taxon>
        <taxon>Flavobacteriia</taxon>
        <taxon>Flavobacteriales</taxon>
        <taxon>Flavobacteriaceae</taxon>
        <taxon>Algibacter</taxon>
    </lineage>
</organism>
<dbReference type="OrthoDB" id="9153186at2"/>
<gene>
    <name evidence="1" type="ORF">SAMN04487987_10620</name>
</gene>
<sequence>MALTPKKLNTYTMFKLPSAYLCGVRTRHIDTEKCIVGVKFKWINQNPFKSMFWAVQGMAAEFSTGAIMISKIQDSGKRISMLVTSNKATFTKKALGKITFTCTDGKAVDDVLKKAIETGEGQTLWMESVGVNEEGVVVSTFGFEWSVKLKS</sequence>
<name>A0A1I1QC37_9FLAO</name>
<proteinExistence type="predicted"/>
<dbReference type="Gene3D" id="3.10.129.10">
    <property type="entry name" value="Hotdog Thioesterase"/>
    <property type="match status" value="1"/>
</dbReference>
<dbReference type="Proteomes" id="UP000199439">
    <property type="component" value="Unassembled WGS sequence"/>
</dbReference>
<dbReference type="Pfam" id="PF14539">
    <property type="entry name" value="DUF4442"/>
    <property type="match status" value="1"/>
</dbReference>
<keyword evidence="2" id="KW-1185">Reference proteome</keyword>
<protein>
    <recommendedName>
        <fullName evidence="3">Acyl-coenzyme A thioesterase PaaI, contains HGG motif</fullName>
    </recommendedName>
</protein>
<reference evidence="2" key="1">
    <citation type="submission" date="2016-10" db="EMBL/GenBank/DDBJ databases">
        <authorList>
            <person name="Varghese N."/>
            <person name="Submissions S."/>
        </authorList>
    </citation>
    <scope>NUCLEOTIDE SEQUENCE [LARGE SCALE GENOMIC DNA]</scope>
    <source>
        <strain evidence="2">DSM 25730</strain>
    </source>
</reference>
<dbReference type="EMBL" id="FOMI01000006">
    <property type="protein sequence ID" value="SFD19696.1"/>
    <property type="molecule type" value="Genomic_DNA"/>
</dbReference>
<dbReference type="AlphaFoldDB" id="A0A1I1QC37"/>
<accession>A0A1I1QC37</accession>
<dbReference type="STRING" id="870482.SAMN04487987_10620"/>
<evidence type="ECO:0008006" key="3">
    <source>
        <dbReference type="Google" id="ProtNLM"/>
    </source>
</evidence>
<dbReference type="RefSeq" id="WP_092851722.1">
    <property type="nucleotide sequence ID" value="NZ_FOMI01000006.1"/>
</dbReference>
<dbReference type="InterPro" id="IPR029069">
    <property type="entry name" value="HotDog_dom_sf"/>
</dbReference>